<organism evidence="2 3">
    <name type="scientific">Mytilus galloprovincialis</name>
    <name type="common">Mediterranean mussel</name>
    <dbReference type="NCBI Taxonomy" id="29158"/>
    <lineage>
        <taxon>Eukaryota</taxon>
        <taxon>Metazoa</taxon>
        <taxon>Spiralia</taxon>
        <taxon>Lophotrochozoa</taxon>
        <taxon>Mollusca</taxon>
        <taxon>Bivalvia</taxon>
        <taxon>Autobranchia</taxon>
        <taxon>Pteriomorphia</taxon>
        <taxon>Mytilida</taxon>
        <taxon>Mytiloidea</taxon>
        <taxon>Mytilidae</taxon>
        <taxon>Mytilinae</taxon>
        <taxon>Mytilus</taxon>
    </lineage>
</organism>
<dbReference type="Pfam" id="PF22633">
    <property type="entry name" value="F5_F8_type_C_2"/>
    <property type="match status" value="1"/>
</dbReference>
<reference evidence="2" key="1">
    <citation type="submission" date="2018-11" db="EMBL/GenBank/DDBJ databases">
        <authorList>
            <person name="Alioto T."/>
            <person name="Alioto T."/>
        </authorList>
    </citation>
    <scope>NUCLEOTIDE SEQUENCE</scope>
</reference>
<dbReference type="EMBL" id="UYJE01002661">
    <property type="protein sequence ID" value="VDI12682.1"/>
    <property type="molecule type" value="Genomic_DNA"/>
</dbReference>
<dbReference type="Gene3D" id="2.60.120.260">
    <property type="entry name" value="Galactose-binding domain-like"/>
    <property type="match status" value="1"/>
</dbReference>
<dbReference type="PANTHER" id="PTHR45713:SF6">
    <property type="entry name" value="F5_8 TYPE C DOMAIN-CONTAINING PROTEIN"/>
    <property type="match status" value="1"/>
</dbReference>
<sequence length="135" mass="15081">MFLLLNSYTSPDNDLFGLGITLKSILGLKCIYVKRLSPPLNSFDLHYFLNNALRENIALNKDTLQSSTTTAEANRQAKSSLANDGSSEQNYKAPGGPFCSHTLADEANYWWALDLGQEYNINTMTIYNRKDCCGE</sequence>
<protein>
    <recommendedName>
        <fullName evidence="4">Fucolectin tachylectin-4 pentraxin-1 domain-containing protein</fullName>
    </recommendedName>
</protein>
<comment type="caution">
    <text evidence="2">The sequence shown here is derived from an EMBL/GenBank/DDBJ whole genome shotgun (WGS) entry which is preliminary data.</text>
</comment>
<dbReference type="InterPro" id="IPR008979">
    <property type="entry name" value="Galactose-bd-like_sf"/>
</dbReference>
<feature type="region of interest" description="Disordered" evidence="1">
    <location>
        <begin position="68"/>
        <end position="90"/>
    </location>
</feature>
<gene>
    <name evidence="2" type="ORF">MGAL_10B069176</name>
</gene>
<evidence type="ECO:0000313" key="3">
    <source>
        <dbReference type="Proteomes" id="UP000596742"/>
    </source>
</evidence>
<keyword evidence="3" id="KW-1185">Reference proteome</keyword>
<dbReference type="Proteomes" id="UP000596742">
    <property type="component" value="Unassembled WGS sequence"/>
</dbReference>
<dbReference type="AlphaFoldDB" id="A0A8B6D1C1"/>
<proteinExistence type="predicted"/>
<dbReference type="SUPFAM" id="SSF49785">
    <property type="entry name" value="Galactose-binding domain-like"/>
    <property type="match status" value="1"/>
</dbReference>
<dbReference type="InterPro" id="IPR051941">
    <property type="entry name" value="BG_Antigen-Binding_Lectin"/>
</dbReference>
<evidence type="ECO:0000313" key="2">
    <source>
        <dbReference type="EMBL" id="VDI12682.1"/>
    </source>
</evidence>
<evidence type="ECO:0000256" key="1">
    <source>
        <dbReference type="SAM" id="MobiDB-lite"/>
    </source>
</evidence>
<evidence type="ECO:0008006" key="4">
    <source>
        <dbReference type="Google" id="ProtNLM"/>
    </source>
</evidence>
<dbReference type="OrthoDB" id="6157649at2759"/>
<name>A0A8B6D1C1_MYTGA</name>
<accession>A0A8B6D1C1</accession>
<dbReference type="PANTHER" id="PTHR45713">
    <property type="entry name" value="FTP DOMAIN-CONTAINING PROTEIN"/>
    <property type="match status" value="1"/>
</dbReference>